<dbReference type="EMBL" id="DURU01000147">
    <property type="protein sequence ID" value="HHZ05025.1"/>
    <property type="molecule type" value="Genomic_DNA"/>
</dbReference>
<keyword evidence="4" id="KW-0548">Nucleotidyltransferase</keyword>
<dbReference type="InterPro" id="IPR013321">
    <property type="entry name" value="Arc_rbn_hlx_hlx"/>
</dbReference>
<keyword evidence="6" id="KW-0547">Nucleotide-binding</keyword>
<keyword evidence="3" id="KW-0808">Transferase</keyword>
<gene>
    <name evidence="11" type="ORF">GX397_08255</name>
</gene>
<dbReference type="GO" id="GO:0016779">
    <property type="term" value="F:nucleotidyltransferase activity"/>
    <property type="evidence" value="ECO:0007669"/>
    <property type="project" value="UniProtKB-KW"/>
</dbReference>
<sequence>MCSYNVSTKVVLTLVRTCDSTIRVRINSETKKRAARVLDGMGLTLSDAVRMFLVRIAEEGRFPFEIEVPKAKEEKTKPKTLEEIKRIINSHRKELEEKYKVKSIAVFGSYARGEQTEDSDVDIMVEFSEPVGLKFFGLADFLEDILGIKVDLTTPDGIKPNRKEYVIEDLCYV</sequence>
<dbReference type="InterPro" id="IPR052038">
    <property type="entry name" value="Type-VII_TA_antitoxin"/>
</dbReference>
<dbReference type="InterPro" id="IPR007337">
    <property type="entry name" value="RelB/DinJ"/>
</dbReference>
<evidence type="ECO:0000259" key="10">
    <source>
        <dbReference type="Pfam" id="PF01909"/>
    </source>
</evidence>
<keyword evidence="7" id="KW-0067">ATP-binding</keyword>
<organism evidence="11 12">
    <name type="scientific">Acetomicrobium hydrogeniformans</name>
    <dbReference type="NCBI Taxonomy" id="649746"/>
    <lineage>
        <taxon>Bacteria</taxon>
        <taxon>Thermotogati</taxon>
        <taxon>Synergistota</taxon>
        <taxon>Synergistia</taxon>
        <taxon>Synergistales</taxon>
        <taxon>Acetomicrobiaceae</taxon>
        <taxon>Acetomicrobium</taxon>
    </lineage>
</organism>
<evidence type="ECO:0000256" key="7">
    <source>
        <dbReference type="ARBA" id="ARBA00022840"/>
    </source>
</evidence>
<comment type="cofactor">
    <cofactor evidence="1">
        <name>Mg(2+)</name>
        <dbReference type="ChEBI" id="CHEBI:18420"/>
    </cofactor>
</comment>
<evidence type="ECO:0000313" key="11">
    <source>
        <dbReference type="EMBL" id="HHZ05025.1"/>
    </source>
</evidence>
<dbReference type="CDD" id="cd05403">
    <property type="entry name" value="NT_KNTase_like"/>
    <property type="match status" value="1"/>
</dbReference>
<evidence type="ECO:0000256" key="9">
    <source>
        <dbReference type="ARBA" id="ARBA00038276"/>
    </source>
</evidence>
<keyword evidence="5" id="KW-0479">Metal-binding</keyword>
<proteinExistence type="inferred from homology"/>
<dbReference type="Gene3D" id="3.30.460.10">
    <property type="entry name" value="Beta Polymerase, domain 2"/>
    <property type="match status" value="1"/>
</dbReference>
<dbReference type="InterPro" id="IPR002934">
    <property type="entry name" value="Polymerase_NTP_transf_dom"/>
</dbReference>
<evidence type="ECO:0000256" key="1">
    <source>
        <dbReference type="ARBA" id="ARBA00001946"/>
    </source>
</evidence>
<evidence type="ECO:0000313" key="12">
    <source>
        <dbReference type="Proteomes" id="UP000525027"/>
    </source>
</evidence>
<keyword evidence="8" id="KW-0460">Magnesium</keyword>
<evidence type="ECO:0000256" key="3">
    <source>
        <dbReference type="ARBA" id="ARBA00022679"/>
    </source>
</evidence>
<dbReference type="GO" id="GO:0006355">
    <property type="term" value="P:regulation of DNA-templated transcription"/>
    <property type="evidence" value="ECO:0007669"/>
    <property type="project" value="InterPro"/>
</dbReference>
<reference evidence="11 12" key="1">
    <citation type="journal article" date="2020" name="Biotechnol. Biofuels">
        <title>New insights from the biogas microbiome by comprehensive genome-resolved metagenomics of nearly 1600 species originating from multiple anaerobic digesters.</title>
        <authorList>
            <person name="Campanaro S."/>
            <person name="Treu L."/>
            <person name="Rodriguez-R L.M."/>
            <person name="Kovalovszki A."/>
            <person name="Ziels R.M."/>
            <person name="Maus I."/>
            <person name="Zhu X."/>
            <person name="Kougias P.G."/>
            <person name="Basile A."/>
            <person name="Luo G."/>
            <person name="Schluter A."/>
            <person name="Konstantinidis K.T."/>
            <person name="Angelidaki I."/>
        </authorList>
    </citation>
    <scope>NUCLEOTIDE SEQUENCE [LARGE SCALE GENOMIC DNA]</scope>
    <source>
        <strain evidence="11">AS25fmACSIPFO_94</strain>
    </source>
</reference>
<dbReference type="AlphaFoldDB" id="A0A7V7BYV3"/>
<evidence type="ECO:0000256" key="4">
    <source>
        <dbReference type="ARBA" id="ARBA00022695"/>
    </source>
</evidence>
<feature type="domain" description="Polymerase nucleotidyl transferase" evidence="10">
    <location>
        <begin position="89"/>
        <end position="169"/>
    </location>
</feature>
<dbReference type="PANTHER" id="PTHR33571">
    <property type="entry name" value="SSL8005 PROTEIN"/>
    <property type="match status" value="1"/>
</dbReference>
<dbReference type="Gene3D" id="1.10.1220.10">
    <property type="entry name" value="Met repressor-like"/>
    <property type="match status" value="1"/>
</dbReference>
<name>A0A7V7BYV3_9BACT</name>
<comment type="caution">
    <text evidence="11">The sequence shown here is derived from an EMBL/GenBank/DDBJ whole genome shotgun (WGS) entry which is preliminary data.</text>
</comment>
<dbReference type="GO" id="GO:0005524">
    <property type="term" value="F:ATP binding"/>
    <property type="evidence" value="ECO:0007669"/>
    <property type="project" value="UniProtKB-KW"/>
</dbReference>
<evidence type="ECO:0000256" key="5">
    <source>
        <dbReference type="ARBA" id="ARBA00022723"/>
    </source>
</evidence>
<dbReference type="Pfam" id="PF01909">
    <property type="entry name" value="NTP_transf_2"/>
    <property type="match status" value="1"/>
</dbReference>
<dbReference type="GO" id="GO:0046872">
    <property type="term" value="F:metal ion binding"/>
    <property type="evidence" value="ECO:0007669"/>
    <property type="project" value="UniProtKB-KW"/>
</dbReference>
<evidence type="ECO:0000256" key="2">
    <source>
        <dbReference type="ARBA" id="ARBA00022649"/>
    </source>
</evidence>
<comment type="similarity">
    <text evidence="9">Belongs to the MntA antitoxin family.</text>
</comment>
<dbReference type="Pfam" id="PF04221">
    <property type="entry name" value="RelB"/>
    <property type="match status" value="1"/>
</dbReference>
<protein>
    <submittedName>
        <fullName evidence="11">Type II toxin-antitoxin system RelB/DinJ family antitoxin</fullName>
    </submittedName>
</protein>
<evidence type="ECO:0000256" key="8">
    <source>
        <dbReference type="ARBA" id="ARBA00022842"/>
    </source>
</evidence>
<dbReference type="PANTHER" id="PTHR33571:SF19">
    <property type="entry name" value="PROTEIN ADENYLYLTRANSFERASE MJ0128-RELATED"/>
    <property type="match status" value="1"/>
</dbReference>
<dbReference type="InterPro" id="IPR043519">
    <property type="entry name" value="NT_sf"/>
</dbReference>
<dbReference type="SUPFAM" id="SSF81301">
    <property type="entry name" value="Nucleotidyltransferase"/>
    <property type="match status" value="1"/>
</dbReference>
<accession>A0A7V7BYV3</accession>
<keyword evidence="2" id="KW-1277">Toxin-antitoxin system</keyword>
<evidence type="ECO:0000256" key="6">
    <source>
        <dbReference type="ARBA" id="ARBA00022741"/>
    </source>
</evidence>
<dbReference type="NCBIfam" id="TIGR02384">
    <property type="entry name" value="RelB_DinJ"/>
    <property type="match status" value="1"/>
</dbReference>
<dbReference type="Proteomes" id="UP000525027">
    <property type="component" value="Unassembled WGS sequence"/>
</dbReference>